<feature type="transmembrane region" description="Helical" evidence="1">
    <location>
        <begin position="37"/>
        <end position="56"/>
    </location>
</feature>
<evidence type="ECO:0000313" key="3">
    <source>
        <dbReference type="Proteomes" id="UP001500851"/>
    </source>
</evidence>
<comment type="caution">
    <text evidence="2">The sequence shown here is derived from an EMBL/GenBank/DDBJ whole genome shotgun (WGS) entry which is preliminary data.</text>
</comment>
<proteinExistence type="predicted"/>
<keyword evidence="1" id="KW-0472">Membrane</keyword>
<keyword evidence="1" id="KW-1133">Transmembrane helix</keyword>
<evidence type="ECO:0000313" key="2">
    <source>
        <dbReference type="EMBL" id="GAA1785632.1"/>
    </source>
</evidence>
<evidence type="ECO:0000256" key="1">
    <source>
        <dbReference type="SAM" id="Phobius"/>
    </source>
</evidence>
<evidence type="ECO:0008006" key="4">
    <source>
        <dbReference type="Google" id="ProtNLM"/>
    </source>
</evidence>
<dbReference type="Proteomes" id="UP001500851">
    <property type="component" value="Unassembled WGS sequence"/>
</dbReference>
<reference evidence="2 3" key="1">
    <citation type="journal article" date="2019" name="Int. J. Syst. Evol. Microbiol.">
        <title>The Global Catalogue of Microorganisms (GCM) 10K type strain sequencing project: providing services to taxonomists for standard genome sequencing and annotation.</title>
        <authorList>
            <consortium name="The Broad Institute Genomics Platform"/>
            <consortium name="The Broad Institute Genome Sequencing Center for Infectious Disease"/>
            <person name="Wu L."/>
            <person name="Ma J."/>
        </authorList>
    </citation>
    <scope>NUCLEOTIDE SEQUENCE [LARGE SCALE GENOMIC DNA]</scope>
    <source>
        <strain evidence="2 3">JCM 14736</strain>
    </source>
</reference>
<protein>
    <recommendedName>
        <fullName evidence="4">DUF2568 domain-containing protein</fullName>
    </recommendedName>
</protein>
<keyword evidence="3" id="KW-1185">Reference proteome</keyword>
<name>A0ABN2LG32_9MICO</name>
<feature type="transmembrane region" description="Helical" evidence="1">
    <location>
        <begin position="68"/>
        <end position="85"/>
    </location>
</feature>
<gene>
    <name evidence="2" type="ORF">GCM10009768_13160</name>
</gene>
<feature type="transmembrane region" description="Helical" evidence="1">
    <location>
        <begin position="91"/>
        <end position="109"/>
    </location>
</feature>
<dbReference type="EMBL" id="BAAAOB010000001">
    <property type="protein sequence ID" value="GAA1785632.1"/>
    <property type="molecule type" value="Genomic_DNA"/>
</dbReference>
<feature type="transmembrane region" description="Helical" evidence="1">
    <location>
        <begin position="5"/>
        <end position="25"/>
    </location>
</feature>
<accession>A0ABN2LG32</accession>
<organism evidence="2 3">
    <name type="scientific">Leucobacter iarius</name>
    <dbReference type="NCBI Taxonomy" id="333963"/>
    <lineage>
        <taxon>Bacteria</taxon>
        <taxon>Bacillati</taxon>
        <taxon>Actinomycetota</taxon>
        <taxon>Actinomycetes</taxon>
        <taxon>Micrococcales</taxon>
        <taxon>Microbacteriaceae</taxon>
        <taxon>Leucobacter</taxon>
    </lineage>
</organism>
<sequence length="122" mass="12794">MLTGLLLIEAFFGIVVVFFSILGAMNSAGTLGQNLSLVLAAAISWIWVVVTLVGALRGRPSWARGSALTIHVLLFAAGTGILQLQLLAWQFGFAIVAVGVVGFVAAMLARPADRPTLEGEED</sequence>
<keyword evidence="1" id="KW-0812">Transmembrane</keyword>